<keyword evidence="2 4" id="KW-0560">Oxidoreductase</keyword>
<evidence type="ECO:0000256" key="3">
    <source>
        <dbReference type="ARBA" id="ARBA00023027"/>
    </source>
</evidence>
<keyword evidence="3" id="KW-0520">NAD</keyword>
<feature type="domain" description="D-isomer specific 2-hydroxyacid dehydrogenase catalytic" evidence="6">
    <location>
        <begin position="77"/>
        <end position="348"/>
    </location>
</feature>
<dbReference type="SUPFAM" id="SSF52283">
    <property type="entry name" value="Formate/glycerate dehydrogenase catalytic domain-like"/>
    <property type="match status" value="1"/>
</dbReference>
<reference evidence="8" key="1">
    <citation type="journal article" date="2023" name="GigaByte">
        <title>Genome assembly of the bearded iris, Iris pallida Lam.</title>
        <authorList>
            <person name="Bruccoleri R.E."/>
            <person name="Oakeley E.J."/>
            <person name="Faust A.M.E."/>
            <person name="Altorfer M."/>
            <person name="Dessus-Babus S."/>
            <person name="Burckhardt D."/>
            <person name="Oertli M."/>
            <person name="Naumann U."/>
            <person name="Petersen F."/>
            <person name="Wong J."/>
        </authorList>
    </citation>
    <scope>NUCLEOTIDE SEQUENCE</scope>
    <source>
        <strain evidence="8">GSM-AAB239-AS_SAM_17_03QT</strain>
    </source>
</reference>
<dbReference type="InterPro" id="IPR050223">
    <property type="entry name" value="D-isomer_2-hydroxyacid_DH"/>
</dbReference>
<evidence type="ECO:0000313" key="9">
    <source>
        <dbReference type="EMBL" id="KAJ6826406.1"/>
    </source>
</evidence>
<keyword evidence="1" id="KW-0521">NADP</keyword>
<keyword evidence="10" id="KW-1185">Reference proteome</keyword>
<dbReference type="InterPro" id="IPR006140">
    <property type="entry name" value="D-isomer_DH_NAD-bd"/>
</dbReference>
<dbReference type="Proteomes" id="UP001140949">
    <property type="component" value="Unassembled WGS sequence"/>
</dbReference>
<dbReference type="Pfam" id="PF02826">
    <property type="entry name" value="2-Hacid_dh_C"/>
    <property type="match status" value="1"/>
</dbReference>
<comment type="similarity">
    <text evidence="4">Belongs to the D-isomer specific 2-hydroxyacid dehydrogenase family.</text>
</comment>
<dbReference type="PANTHER" id="PTHR10996">
    <property type="entry name" value="2-HYDROXYACID DEHYDROGENASE-RELATED"/>
    <property type="match status" value="1"/>
</dbReference>
<dbReference type="PANTHER" id="PTHR10996:SF179">
    <property type="entry name" value="D-ISOMER SPECIFIC 2-HYDROXYACID DEHYDROGENASE FAMILY PROTEIN-RELATED"/>
    <property type="match status" value="1"/>
</dbReference>
<feature type="compositionally biased region" description="Polar residues" evidence="5">
    <location>
        <begin position="7"/>
        <end position="19"/>
    </location>
</feature>
<dbReference type="SUPFAM" id="SSF51735">
    <property type="entry name" value="NAD(P)-binding Rossmann-fold domains"/>
    <property type="match status" value="1"/>
</dbReference>
<dbReference type="GO" id="GO:0005829">
    <property type="term" value="C:cytosol"/>
    <property type="evidence" value="ECO:0007669"/>
    <property type="project" value="TreeGrafter"/>
</dbReference>
<sequence>MLLEGSNCLSSTPPISNSNKPRKKKTSLMASEHPDRQLPTVLLLRRPTLFDSELSQRFHLLQPYRSPLPLSVFLSAHADSVRAALVSAGTRVDADLLEKLPSLGVVATTSAGVNHIDLVECRRRNVMVAGAGTVFSVDVADHAVGLTIDLLRKVSEGDRFVRAGGWPAQGEFPLGAKLGGKRVGIVGLGSIGSEIAKRLEAFGCAISYNSRSSKPDVAYRYFSHVRDLAAESDVLILCCALNEETHHLINNEVMDALGKNGIVINVGRGDLIDEKELVRYLMEGKLGGAGLDVFENEPAVPKELYTMENVVLTPHSAVHTPESINDLAQLMIANLEAFFSNKPLLSQVL</sequence>
<feature type="domain" description="D-isomer specific 2-hydroxyacid dehydrogenase NAD-binding" evidence="7">
    <location>
        <begin position="145"/>
        <end position="317"/>
    </location>
</feature>
<dbReference type="GO" id="GO:0051287">
    <property type="term" value="F:NAD binding"/>
    <property type="evidence" value="ECO:0007669"/>
    <property type="project" value="InterPro"/>
</dbReference>
<feature type="region of interest" description="Disordered" evidence="5">
    <location>
        <begin position="1"/>
        <end position="32"/>
    </location>
</feature>
<accession>A0AAX6G0R1</accession>
<organism evidence="8 10">
    <name type="scientific">Iris pallida</name>
    <name type="common">Sweet iris</name>
    <dbReference type="NCBI Taxonomy" id="29817"/>
    <lineage>
        <taxon>Eukaryota</taxon>
        <taxon>Viridiplantae</taxon>
        <taxon>Streptophyta</taxon>
        <taxon>Embryophyta</taxon>
        <taxon>Tracheophyta</taxon>
        <taxon>Spermatophyta</taxon>
        <taxon>Magnoliopsida</taxon>
        <taxon>Liliopsida</taxon>
        <taxon>Asparagales</taxon>
        <taxon>Iridaceae</taxon>
        <taxon>Iridoideae</taxon>
        <taxon>Irideae</taxon>
        <taxon>Iris</taxon>
    </lineage>
</organism>
<dbReference type="Pfam" id="PF00389">
    <property type="entry name" value="2-Hacid_dh"/>
    <property type="match status" value="1"/>
</dbReference>
<evidence type="ECO:0000313" key="10">
    <source>
        <dbReference type="Proteomes" id="UP001140949"/>
    </source>
</evidence>
<dbReference type="Gene3D" id="3.40.50.720">
    <property type="entry name" value="NAD(P)-binding Rossmann-like Domain"/>
    <property type="match status" value="2"/>
</dbReference>
<reference evidence="8" key="2">
    <citation type="submission" date="2023-04" db="EMBL/GenBank/DDBJ databases">
        <authorList>
            <person name="Bruccoleri R.E."/>
            <person name="Oakeley E.J."/>
            <person name="Faust A.-M."/>
            <person name="Dessus-Babus S."/>
            <person name="Altorfer M."/>
            <person name="Burckhardt D."/>
            <person name="Oertli M."/>
            <person name="Naumann U."/>
            <person name="Petersen F."/>
            <person name="Wong J."/>
        </authorList>
    </citation>
    <scope>NUCLEOTIDE SEQUENCE</scope>
    <source>
        <strain evidence="8">GSM-AAB239-AS_SAM_17_03QT</strain>
        <tissue evidence="8">Leaf</tissue>
    </source>
</reference>
<dbReference type="CDD" id="cd12156">
    <property type="entry name" value="HPPR"/>
    <property type="match status" value="1"/>
</dbReference>
<dbReference type="InterPro" id="IPR006139">
    <property type="entry name" value="D-isomer_2_OHA_DH_cat_dom"/>
</dbReference>
<dbReference type="AlphaFoldDB" id="A0AAX6G0R1"/>
<evidence type="ECO:0000256" key="5">
    <source>
        <dbReference type="SAM" id="MobiDB-lite"/>
    </source>
</evidence>
<dbReference type="GO" id="GO:0016618">
    <property type="term" value="F:hydroxypyruvate reductase [NAD(P)H] activity"/>
    <property type="evidence" value="ECO:0007669"/>
    <property type="project" value="TreeGrafter"/>
</dbReference>
<dbReference type="InterPro" id="IPR036291">
    <property type="entry name" value="NAD(P)-bd_dom_sf"/>
</dbReference>
<proteinExistence type="inferred from homology"/>
<evidence type="ECO:0000256" key="4">
    <source>
        <dbReference type="RuleBase" id="RU003719"/>
    </source>
</evidence>
<evidence type="ECO:0000256" key="1">
    <source>
        <dbReference type="ARBA" id="ARBA00022857"/>
    </source>
</evidence>
<dbReference type="FunFam" id="3.40.50.720:FF:000213">
    <property type="entry name" value="Putative 2-hydroxyacid dehydrogenase"/>
    <property type="match status" value="1"/>
</dbReference>
<name>A0AAX6G0R1_IRIPA</name>
<gene>
    <name evidence="8" type="ORF">M6B38_131125</name>
    <name evidence="9" type="ORF">M6B38_373330</name>
</gene>
<evidence type="ECO:0000256" key="2">
    <source>
        <dbReference type="ARBA" id="ARBA00023002"/>
    </source>
</evidence>
<dbReference type="GO" id="GO:0030267">
    <property type="term" value="F:glyoxylate reductase (NADPH) activity"/>
    <property type="evidence" value="ECO:0007669"/>
    <property type="project" value="TreeGrafter"/>
</dbReference>
<comment type="caution">
    <text evidence="8">The sequence shown here is derived from an EMBL/GenBank/DDBJ whole genome shotgun (WGS) entry which is preliminary data.</text>
</comment>
<evidence type="ECO:0000259" key="6">
    <source>
        <dbReference type="Pfam" id="PF00389"/>
    </source>
</evidence>
<evidence type="ECO:0000313" key="8">
    <source>
        <dbReference type="EMBL" id="KAJ6821928.1"/>
    </source>
</evidence>
<protein>
    <submittedName>
        <fullName evidence="8">Glyoxylate/hydroxypyruvate reductase HPR3</fullName>
    </submittedName>
</protein>
<dbReference type="EMBL" id="JANAVB010020999">
    <property type="protein sequence ID" value="KAJ6826406.1"/>
    <property type="molecule type" value="Genomic_DNA"/>
</dbReference>
<evidence type="ECO:0000259" key="7">
    <source>
        <dbReference type="Pfam" id="PF02826"/>
    </source>
</evidence>
<dbReference type="EMBL" id="JANAVB010024800">
    <property type="protein sequence ID" value="KAJ6821928.1"/>
    <property type="molecule type" value="Genomic_DNA"/>
</dbReference>